<dbReference type="InterPro" id="IPR013325">
    <property type="entry name" value="RNA_pol_sigma_r2"/>
</dbReference>
<dbReference type="RefSeq" id="WP_052445817.1">
    <property type="nucleotide sequence ID" value="NZ_FNGU01000004.1"/>
</dbReference>
<dbReference type="OrthoDB" id="8684701at2"/>
<dbReference type="SUPFAM" id="SSF88946">
    <property type="entry name" value="Sigma2 domain of RNA polymerase sigma factors"/>
    <property type="match status" value="1"/>
</dbReference>
<evidence type="ECO:0000256" key="4">
    <source>
        <dbReference type="ARBA" id="ARBA00023125"/>
    </source>
</evidence>
<keyword evidence="3" id="KW-0731">Sigma factor</keyword>
<feature type="domain" description="RNA polymerase sigma-70 region 4" evidence="7">
    <location>
        <begin position="122"/>
        <end position="170"/>
    </location>
</feature>
<dbReference type="SUPFAM" id="SSF88659">
    <property type="entry name" value="Sigma3 and sigma4 domains of RNA polymerase sigma factors"/>
    <property type="match status" value="1"/>
</dbReference>
<keyword evidence="5" id="KW-0804">Transcription</keyword>
<dbReference type="STRING" id="392333.SAMN05660860_02102"/>
<sequence length="176" mass="20229">MNPSDEQLMTAYADGDMQAFELLYARHRGRILGYLYNKLRDRDGAEEVFQATFAKLHAARDRYREDIPFLPWIFTIARNALIDHLRRNQVYRKNLVFNDESIMNAAAVESSDAPVGNTLAGLATLSHRQREVLELRFDQDFSFDEIAARLQTSSGNARQMVSRAIRHLRKALGARK</sequence>
<dbReference type="PANTHER" id="PTHR43133">
    <property type="entry name" value="RNA POLYMERASE ECF-TYPE SIGMA FACTO"/>
    <property type="match status" value="1"/>
</dbReference>
<evidence type="ECO:0000313" key="9">
    <source>
        <dbReference type="Proteomes" id="UP000182146"/>
    </source>
</evidence>
<dbReference type="InterPro" id="IPR007627">
    <property type="entry name" value="RNA_pol_sigma70_r2"/>
</dbReference>
<reference evidence="8 9" key="1">
    <citation type="submission" date="2016-10" db="EMBL/GenBank/DDBJ databases">
        <authorList>
            <person name="de Groot N.N."/>
        </authorList>
    </citation>
    <scope>NUCLEOTIDE SEQUENCE [LARGE SCALE GENOMIC DNA]</scope>
    <source>
        <strain evidence="8 9">DSM 17813</strain>
    </source>
</reference>
<dbReference type="PANTHER" id="PTHR43133:SF8">
    <property type="entry name" value="RNA POLYMERASE SIGMA FACTOR HI_1459-RELATED"/>
    <property type="match status" value="1"/>
</dbReference>
<evidence type="ECO:0000256" key="3">
    <source>
        <dbReference type="ARBA" id="ARBA00023082"/>
    </source>
</evidence>
<dbReference type="GO" id="GO:0016987">
    <property type="term" value="F:sigma factor activity"/>
    <property type="evidence" value="ECO:0007669"/>
    <property type="project" value="UniProtKB-KW"/>
</dbReference>
<dbReference type="InterPro" id="IPR013324">
    <property type="entry name" value="RNA_pol_sigma_r3/r4-like"/>
</dbReference>
<evidence type="ECO:0000259" key="6">
    <source>
        <dbReference type="Pfam" id="PF04542"/>
    </source>
</evidence>
<protein>
    <submittedName>
        <fullName evidence="8">RNA polymerase sigma-70 factor, ECF subfamily</fullName>
    </submittedName>
</protein>
<dbReference type="Pfam" id="PF04542">
    <property type="entry name" value="Sigma70_r2"/>
    <property type="match status" value="1"/>
</dbReference>
<evidence type="ECO:0000313" key="8">
    <source>
        <dbReference type="EMBL" id="SDM20983.1"/>
    </source>
</evidence>
<proteinExistence type="inferred from homology"/>
<dbReference type="Gene3D" id="1.10.10.10">
    <property type="entry name" value="Winged helix-like DNA-binding domain superfamily/Winged helix DNA-binding domain"/>
    <property type="match status" value="1"/>
</dbReference>
<evidence type="ECO:0000259" key="7">
    <source>
        <dbReference type="Pfam" id="PF04545"/>
    </source>
</evidence>
<evidence type="ECO:0000256" key="5">
    <source>
        <dbReference type="ARBA" id="ARBA00023163"/>
    </source>
</evidence>
<dbReference type="InterPro" id="IPR014284">
    <property type="entry name" value="RNA_pol_sigma-70_dom"/>
</dbReference>
<dbReference type="GO" id="GO:0006352">
    <property type="term" value="P:DNA-templated transcription initiation"/>
    <property type="evidence" value="ECO:0007669"/>
    <property type="project" value="InterPro"/>
</dbReference>
<dbReference type="Pfam" id="PF04545">
    <property type="entry name" value="Sigma70_r4"/>
    <property type="match status" value="1"/>
</dbReference>
<evidence type="ECO:0000256" key="2">
    <source>
        <dbReference type="ARBA" id="ARBA00023015"/>
    </source>
</evidence>
<accession>A0A1G9RCN1</accession>
<dbReference type="EMBL" id="FNGU01000004">
    <property type="protein sequence ID" value="SDM20983.1"/>
    <property type="molecule type" value="Genomic_DNA"/>
</dbReference>
<feature type="domain" description="RNA polymerase sigma-70 region 2" evidence="6">
    <location>
        <begin position="23"/>
        <end position="89"/>
    </location>
</feature>
<dbReference type="CDD" id="cd06171">
    <property type="entry name" value="Sigma70_r4"/>
    <property type="match status" value="1"/>
</dbReference>
<dbReference type="InterPro" id="IPR036388">
    <property type="entry name" value="WH-like_DNA-bd_sf"/>
</dbReference>
<keyword evidence="4" id="KW-0238">DNA-binding</keyword>
<organism evidence="8 9">
    <name type="scientific">Geoalkalibacter ferrihydriticus</name>
    <dbReference type="NCBI Taxonomy" id="392333"/>
    <lineage>
        <taxon>Bacteria</taxon>
        <taxon>Pseudomonadati</taxon>
        <taxon>Thermodesulfobacteriota</taxon>
        <taxon>Desulfuromonadia</taxon>
        <taxon>Desulfuromonadales</taxon>
        <taxon>Geoalkalibacteraceae</taxon>
        <taxon>Geoalkalibacter</taxon>
    </lineage>
</organism>
<evidence type="ECO:0000256" key="1">
    <source>
        <dbReference type="ARBA" id="ARBA00010641"/>
    </source>
</evidence>
<dbReference type="AlphaFoldDB" id="A0A1G9RCN1"/>
<dbReference type="Gene3D" id="1.10.1740.10">
    <property type="match status" value="1"/>
</dbReference>
<keyword evidence="2" id="KW-0805">Transcription regulation</keyword>
<dbReference type="NCBIfam" id="TIGR02937">
    <property type="entry name" value="sigma70-ECF"/>
    <property type="match status" value="1"/>
</dbReference>
<gene>
    <name evidence="8" type="ORF">SAMN05660860_02102</name>
</gene>
<comment type="similarity">
    <text evidence="1">Belongs to the sigma-70 factor family. ECF subfamily.</text>
</comment>
<dbReference type="InterPro" id="IPR039425">
    <property type="entry name" value="RNA_pol_sigma-70-like"/>
</dbReference>
<name>A0A1G9RCN1_9BACT</name>
<dbReference type="GO" id="GO:0003677">
    <property type="term" value="F:DNA binding"/>
    <property type="evidence" value="ECO:0007669"/>
    <property type="project" value="UniProtKB-KW"/>
</dbReference>
<dbReference type="InterPro" id="IPR007630">
    <property type="entry name" value="RNA_pol_sigma70_r4"/>
</dbReference>
<dbReference type="Proteomes" id="UP000182146">
    <property type="component" value="Unassembled WGS sequence"/>
</dbReference>